<keyword evidence="1" id="KW-0472">Membrane</keyword>
<protein>
    <submittedName>
        <fullName evidence="2">Uncharacterized protein</fullName>
    </submittedName>
</protein>
<feature type="transmembrane region" description="Helical" evidence="1">
    <location>
        <begin position="101"/>
        <end position="117"/>
    </location>
</feature>
<feature type="transmembrane region" description="Helical" evidence="1">
    <location>
        <begin position="30"/>
        <end position="49"/>
    </location>
</feature>
<name>A0A8J7PIY4_9BACT</name>
<feature type="transmembrane region" description="Helical" evidence="1">
    <location>
        <begin position="61"/>
        <end position="80"/>
    </location>
</feature>
<keyword evidence="1" id="KW-1133">Transmembrane helix</keyword>
<evidence type="ECO:0000313" key="3">
    <source>
        <dbReference type="Proteomes" id="UP000664277"/>
    </source>
</evidence>
<feature type="transmembrane region" description="Helical" evidence="1">
    <location>
        <begin position="123"/>
        <end position="145"/>
    </location>
</feature>
<feature type="transmembrane region" description="Helical" evidence="1">
    <location>
        <begin position="166"/>
        <end position="190"/>
    </location>
</feature>
<evidence type="ECO:0000313" key="2">
    <source>
        <dbReference type="EMBL" id="MBN8658727.1"/>
    </source>
</evidence>
<accession>A0A8J7PIY4</accession>
<dbReference type="EMBL" id="JAFLCK010000001">
    <property type="protein sequence ID" value="MBN8658727.1"/>
    <property type="molecule type" value="Genomic_DNA"/>
</dbReference>
<organism evidence="2 3">
    <name type="scientific">Candidatus Obscuribacter phosphatis</name>
    <dbReference type="NCBI Taxonomy" id="1906157"/>
    <lineage>
        <taxon>Bacteria</taxon>
        <taxon>Bacillati</taxon>
        <taxon>Candidatus Melainabacteria</taxon>
        <taxon>Candidatus Obscuribacterales</taxon>
        <taxon>Candidatus Obscuribacteraceae</taxon>
        <taxon>Candidatus Obscuribacter</taxon>
    </lineage>
</organism>
<dbReference type="Proteomes" id="UP000664277">
    <property type="component" value="Unassembled WGS sequence"/>
</dbReference>
<reference evidence="2" key="1">
    <citation type="submission" date="2021-02" db="EMBL/GenBank/DDBJ databases">
        <title>Genome-Resolved Metagenomics of a Microbial Community Performing Photosynthetic Biological Nutrient Removal.</title>
        <authorList>
            <person name="Mcdaniel E.A."/>
        </authorList>
    </citation>
    <scope>NUCLEOTIDE SEQUENCE</scope>
    <source>
        <strain evidence="2">UWPOB_OBS1</strain>
    </source>
</reference>
<proteinExistence type="predicted"/>
<keyword evidence="1" id="KW-0812">Transmembrane</keyword>
<evidence type="ECO:0000256" key="1">
    <source>
        <dbReference type="SAM" id="Phobius"/>
    </source>
</evidence>
<sequence>MTAKAEIEKRITEHLEDPANSLGAEIDLKAFIILNIFTLGLYQLFWGFYQFRNTFLYFKHPRLGAIVSTLFLPIALSGLIEYYEMVAGKLGDRLRLPLPRIPLAIIFFATAVVQRLSDKISEPLGTIVGIGAEITGIVILGFIQCEINRLNRQFRPERTSKGFSLTWKHIVGLIAGVISLIAILVAASLMNLGQ</sequence>
<gene>
    <name evidence="2" type="ORF">J0M35_00055</name>
</gene>
<comment type="caution">
    <text evidence="2">The sequence shown here is derived from an EMBL/GenBank/DDBJ whole genome shotgun (WGS) entry which is preliminary data.</text>
</comment>
<dbReference type="AlphaFoldDB" id="A0A8J7PIY4"/>